<accession>B9XLE2</accession>
<keyword evidence="1" id="KW-0812">Transmembrane</keyword>
<evidence type="ECO:0000256" key="1">
    <source>
        <dbReference type="SAM" id="Phobius"/>
    </source>
</evidence>
<feature type="transmembrane region" description="Helical" evidence="1">
    <location>
        <begin position="26"/>
        <end position="48"/>
    </location>
</feature>
<dbReference type="EMBL" id="ABOX02000029">
    <property type="protein sequence ID" value="EEF59345.1"/>
    <property type="molecule type" value="Genomic_DNA"/>
</dbReference>
<proteinExistence type="predicted"/>
<comment type="caution">
    <text evidence="2">The sequence shown here is derived from an EMBL/GenBank/DDBJ whole genome shotgun (WGS) entry which is preliminary data.</text>
</comment>
<protein>
    <submittedName>
        <fullName evidence="2">Uncharacterized protein</fullName>
    </submittedName>
</protein>
<keyword evidence="3" id="KW-1185">Reference proteome</keyword>
<reference evidence="2 3" key="1">
    <citation type="journal article" date="2011" name="J. Bacteriol.">
        <title>Genome sequence of 'Pedosphaera parvula' Ellin514, an aerobic Verrucomicrobial isolate from pasture soil.</title>
        <authorList>
            <person name="Kant R."/>
            <person name="van Passel M.W."/>
            <person name="Sangwan P."/>
            <person name="Palva A."/>
            <person name="Lucas S."/>
            <person name="Copeland A."/>
            <person name="Lapidus A."/>
            <person name="Glavina Del Rio T."/>
            <person name="Dalin E."/>
            <person name="Tice H."/>
            <person name="Bruce D."/>
            <person name="Goodwin L."/>
            <person name="Pitluck S."/>
            <person name="Chertkov O."/>
            <person name="Larimer F.W."/>
            <person name="Land M.L."/>
            <person name="Hauser L."/>
            <person name="Brettin T.S."/>
            <person name="Detter J.C."/>
            <person name="Han S."/>
            <person name="de Vos W.M."/>
            <person name="Janssen P.H."/>
            <person name="Smidt H."/>
        </authorList>
    </citation>
    <scope>NUCLEOTIDE SEQUENCE [LARGE SCALE GENOMIC DNA]</scope>
    <source>
        <strain evidence="2 3">Ellin514</strain>
    </source>
</reference>
<dbReference type="STRING" id="320771.Cflav_PD1893"/>
<dbReference type="AlphaFoldDB" id="B9XLE2"/>
<evidence type="ECO:0000313" key="3">
    <source>
        <dbReference type="Proteomes" id="UP000003688"/>
    </source>
</evidence>
<sequence precursor="true">MGTIKWNGIHVERRRKKRVNKKRLKIVLYSLIYLLLAAVLVFSVLYILNGQRPGKVQERILNGE</sequence>
<dbReference type="Proteomes" id="UP000003688">
    <property type="component" value="Unassembled WGS sequence"/>
</dbReference>
<name>B9XLE2_PEDPL</name>
<gene>
    <name evidence="2" type="ORF">Cflav_PD1893</name>
</gene>
<dbReference type="RefSeq" id="WP_007416631.1">
    <property type="nucleotide sequence ID" value="NZ_ABOX02000029.1"/>
</dbReference>
<evidence type="ECO:0000313" key="2">
    <source>
        <dbReference type="EMBL" id="EEF59345.1"/>
    </source>
</evidence>
<keyword evidence="1" id="KW-0472">Membrane</keyword>
<keyword evidence="1" id="KW-1133">Transmembrane helix</keyword>
<organism evidence="2 3">
    <name type="scientific">Pedosphaera parvula (strain Ellin514)</name>
    <dbReference type="NCBI Taxonomy" id="320771"/>
    <lineage>
        <taxon>Bacteria</taxon>
        <taxon>Pseudomonadati</taxon>
        <taxon>Verrucomicrobiota</taxon>
        <taxon>Pedosphaerae</taxon>
        <taxon>Pedosphaerales</taxon>
        <taxon>Pedosphaeraceae</taxon>
        <taxon>Pedosphaera</taxon>
    </lineage>
</organism>